<keyword evidence="2" id="KW-0472">Membrane</keyword>
<dbReference type="PANTHER" id="PTHR34475">
    <property type="match status" value="1"/>
</dbReference>
<dbReference type="InterPro" id="IPR001387">
    <property type="entry name" value="Cro/C1-type_HTH"/>
</dbReference>
<keyword evidence="2" id="KW-0812">Transmembrane</keyword>
<dbReference type="SUPFAM" id="SSF47413">
    <property type="entry name" value="lambda repressor-like DNA-binding domains"/>
    <property type="match status" value="1"/>
</dbReference>
<name>A0ABX0JW88_9PROT</name>
<comment type="caution">
    <text evidence="4">The sequence shown here is derived from an EMBL/GenBank/DDBJ whole genome shotgun (WGS) entry which is preliminary data.</text>
</comment>
<dbReference type="CDD" id="cd00093">
    <property type="entry name" value="HTH_XRE"/>
    <property type="match status" value="1"/>
</dbReference>
<dbReference type="RefSeq" id="WP_173568354.1">
    <property type="nucleotide sequence ID" value="NZ_WOSY01000001.1"/>
</dbReference>
<proteinExistence type="predicted"/>
<keyword evidence="5" id="KW-1185">Reference proteome</keyword>
<feature type="transmembrane region" description="Helical" evidence="2">
    <location>
        <begin position="140"/>
        <end position="160"/>
    </location>
</feature>
<feature type="compositionally biased region" description="Basic and acidic residues" evidence="1">
    <location>
        <begin position="7"/>
        <end position="24"/>
    </location>
</feature>
<dbReference type="Pfam" id="PF13464">
    <property type="entry name" value="RodZ_C"/>
    <property type="match status" value="1"/>
</dbReference>
<gene>
    <name evidence="4" type="ORF">GOB81_00100</name>
</gene>
<protein>
    <submittedName>
        <fullName evidence="4">DUF4115 domain-containing protein</fullName>
    </submittedName>
</protein>
<feature type="region of interest" description="Disordered" evidence="1">
    <location>
        <begin position="1"/>
        <end position="24"/>
    </location>
</feature>
<dbReference type="InterPro" id="IPR010982">
    <property type="entry name" value="Lambda_DNA-bd_dom_sf"/>
</dbReference>
<dbReference type="InterPro" id="IPR025194">
    <property type="entry name" value="RodZ-like_C"/>
</dbReference>
<dbReference type="InterPro" id="IPR050400">
    <property type="entry name" value="Bact_Cytoskel_RodZ"/>
</dbReference>
<evidence type="ECO:0000256" key="2">
    <source>
        <dbReference type="SAM" id="Phobius"/>
    </source>
</evidence>
<evidence type="ECO:0000313" key="4">
    <source>
        <dbReference type="EMBL" id="NHN87043.1"/>
    </source>
</evidence>
<evidence type="ECO:0000313" key="5">
    <source>
        <dbReference type="Proteomes" id="UP000631653"/>
    </source>
</evidence>
<dbReference type="EMBL" id="WOSY01000001">
    <property type="protein sequence ID" value="NHN87043.1"/>
    <property type="molecule type" value="Genomic_DNA"/>
</dbReference>
<feature type="domain" description="Cytoskeleton protein RodZ-like C-terminal" evidence="3">
    <location>
        <begin position="290"/>
        <end position="358"/>
    </location>
</feature>
<feature type="region of interest" description="Disordered" evidence="1">
    <location>
        <begin position="376"/>
        <end position="451"/>
    </location>
</feature>
<dbReference type="Proteomes" id="UP000631653">
    <property type="component" value="Unassembled WGS sequence"/>
</dbReference>
<dbReference type="Pfam" id="PF13413">
    <property type="entry name" value="HTH_25"/>
    <property type="match status" value="1"/>
</dbReference>
<sequence>MSVETSNRLEEDTVKRDGEEETIRLSDPANESVDLWSTPLPDFHSLGVGHALRLRREALGWSLPDVAAWLCIRQPYLEALEHDRADTIPAGAYALGFLRTYADALGFPAEKVVERFKREVRGVSKKPELTFLTPQPEKTVPAGALVFVGLLVIVGAYIGWYRTIGHDPVQLEQVPSVASVMPGMGNKAVPSPQIASVMPDVVPSSPSVPSAIAPQASNKLEQTLIRSGQSGQGESAFAGNDAPAGAFPQQLNDTQSGQGAGELSSAVGNATVQNVPELSSSPNIPKPAAIKATAKSWIQVKTSDGKVVYDHIMEPDEAWAFPLEGGPFTLTVGNAGGVALSVDDVMTEPLGKNGAVRRNIAVTEAAIRDGSISPLTTQISGTTAPASIWEPKESVSSPDEEPQIPLPPPPMVKPKVRRADPVAPEGKEISADDLNARQLKNIGGTAASPHM</sequence>
<feature type="compositionally biased region" description="Polar residues" evidence="1">
    <location>
        <begin position="376"/>
        <end position="385"/>
    </location>
</feature>
<dbReference type="PANTHER" id="PTHR34475:SF1">
    <property type="entry name" value="CYTOSKELETON PROTEIN RODZ"/>
    <property type="match status" value="1"/>
</dbReference>
<keyword evidence="2" id="KW-1133">Transmembrane helix</keyword>
<feature type="region of interest" description="Disordered" evidence="1">
    <location>
        <begin position="228"/>
        <end position="263"/>
    </location>
</feature>
<organism evidence="4 5">
    <name type="scientific">Acetobacter conturbans</name>
    <dbReference type="NCBI Taxonomy" id="1737472"/>
    <lineage>
        <taxon>Bacteria</taxon>
        <taxon>Pseudomonadati</taxon>
        <taxon>Pseudomonadota</taxon>
        <taxon>Alphaproteobacteria</taxon>
        <taxon>Acetobacterales</taxon>
        <taxon>Acetobacteraceae</taxon>
        <taxon>Acetobacter</taxon>
    </lineage>
</organism>
<evidence type="ECO:0000259" key="3">
    <source>
        <dbReference type="Pfam" id="PF13464"/>
    </source>
</evidence>
<evidence type="ECO:0000256" key="1">
    <source>
        <dbReference type="SAM" id="MobiDB-lite"/>
    </source>
</evidence>
<accession>A0ABX0JW88</accession>
<dbReference type="Gene3D" id="1.10.260.40">
    <property type="entry name" value="lambda repressor-like DNA-binding domains"/>
    <property type="match status" value="1"/>
</dbReference>
<feature type="compositionally biased region" description="Basic and acidic residues" evidence="1">
    <location>
        <begin position="417"/>
        <end position="430"/>
    </location>
</feature>
<reference evidence="4 5" key="1">
    <citation type="journal article" date="2020" name="Int. J. Syst. Evol. Microbiol.">
        <title>Novel acetic acid bacteria from cider fermentations: Acetobacter conturbans sp. nov. and Acetobacter fallax sp. nov.</title>
        <authorList>
            <person name="Sombolestani A.S."/>
            <person name="Cleenwerck I."/>
            <person name="Cnockaert M."/>
            <person name="Borremans W."/>
            <person name="Wieme A.D."/>
            <person name="De Vuyst L."/>
            <person name="Vandamme P."/>
        </authorList>
    </citation>
    <scope>NUCLEOTIDE SEQUENCE [LARGE SCALE GENOMIC DNA]</scope>
    <source>
        <strain evidence="4 5">LMG 1627</strain>
    </source>
</reference>